<dbReference type="RefSeq" id="WP_074654501.1">
    <property type="nucleotide sequence ID" value="NZ_FNSD01000001.1"/>
</dbReference>
<feature type="domain" description="Peptidase S26" evidence="8">
    <location>
        <begin position="27"/>
        <end position="224"/>
    </location>
</feature>
<proteinExistence type="inferred from homology"/>
<dbReference type="SUPFAM" id="SSF51306">
    <property type="entry name" value="LexA/Signal peptidase"/>
    <property type="match status" value="1"/>
</dbReference>
<dbReference type="GO" id="GO:0004252">
    <property type="term" value="F:serine-type endopeptidase activity"/>
    <property type="evidence" value="ECO:0007669"/>
    <property type="project" value="InterPro"/>
</dbReference>
<comment type="subcellular location">
    <subcellularLocation>
        <location evidence="7">Membrane</location>
        <topology evidence="7">Single-pass type II membrane protein</topology>
    </subcellularLocation>
</comment>
<dbReference type="InterPro" id="IPR036286">
    <property type="entry name" value="LexA/Signal_pep-like_sf"/>
</dbReference>
<dbReference type="GO" id="GO:0016020">
    <property type="term" value="C:membrane"/>
    <property type="evidence" value="ECO:0007669"/>
    <property type="project" value="UniProtKB-SubCell"/>
</dbReference>
<keyword evidence="7" id="KW-0645">Protease</keyword>
<evidence type="ECO:0000256" key="1">
    <source>
        <dbReference type="ARBA" id="ARBA00000677"/>
    </source>
</evidence>
<comment type="similarity">
    <text evidence="2 7">Belongs to the peptidase S26 family.</text>
</comment>
<keyword evidence="7" id="KW-1133">Transmembrane helix</keyword>
<dbReference type="Gene3D" id="2.10.109.10">
    <property type="entry name" value="Umud Fragment, subunit A"/>
    <property type="match status" value="1"/>
</dbReference>
<evidence type="ECO:0000256" key="2">
    <source>
        <dbReference type="ARBA" id="ARBA00009370"/>
    </source>
</evidence>
<comment type="catalytic activity">
    <reaction evidence="1 7">
        <text>Cleavage of hydrophobic, N-terminal signal or leader sequences from secreted and periplasmic proteins.</text>
        <dbReference type="EC" id="3.4.21.89"/>
    </reaction>
</comment>
<evidence type="ECO:0000313" key="10">
    <source>
        <dbReference type="Proteomes" id="UP000182409"/>
    </source>
</evidence>
<evidence type="ECO:0000313" key="9">
    <source>
        <dbReference type="EMBL" id="SEC11138.1"/>
    </source>
</evidence>
<feature type="active site" evidence="6">
    <location>
        <position position="50"/>
    </location>
</feature>
<feature type="active site" evidence="6">
    <location>
        <position position="105"/>
    </location>
</feature>
<organism evidence="9 10">
    <name type="scientific">Terriglobus roseus</name>
    <dbReference type="NCBI Taxonomy" id="392734"/>
    <lineage>
        <taxon>Bacteria</taxon>
        <taxon>Pseudomonadati</taxon>
        <taxon>Acidobacteriota</taxon>
        <taxon>Terriglobia</taxon>
        <taxon>Terriglobales</taxon>
        <taxon>Acidobacteriaceae</taxon>
        <taxon>Terriglobus</taxon>
    </lineage>
</organism>
<dbReference type="InterPro" id="IPR000223">
    <property type="entry name" value="Pept_S26A_signal_pept_1"/>
</dbReference>
<dbReference type="OrthoDB" id="128315at2"/>
<gene>
    <name evidence="9" type="ORF">SAMN05443244_2681</name>
</gene>
<dbReference type="GO" id="GO:0009003">
    <property type="term" value="F:signal peptidase activity"/>
    <property type="evidence" value="ECO:0007669"/>
    <property type="project" value="UniProtKB-EC"/>
</dbReference>
<accession>A0A1H4PV92</accession>
<dbReference type="PANTHER" id="PTHR43390">
    <property type="entry name" value="SIGNAL PEPTIDASE I"/>
    <property type="match status" value="1"/>
</dbReference>
<dbReference type="PRINTS" id="PR00727">
    <property type="entry name" value="LEADERPTASE"/>
</dbReference>
<dbReference type="EC" id="3.4.21.89" evidence="3 7"/>
<dbReference type="Proteomes" id="UP000182409">
    <property type="component" value="Unassembled WGS sequence"/>
</dbReference>
<keyword evidence="5 7" id="KW-0378">Hydrolase</keyword>
<protein>
    <recommendedName>
        <fullName evidence="4 7">Signal peptidase I</fullName>
        <ecNumber evidence="3 7">3.4.21.89</ecNumber>
    </recommendedName>
</protein>
<dbReference type="InterPro" id="IPR019533">
    <property type="entry name" value="Peptidase_S26"/>
</dbReference>
<dbReference type="GO" id="GO:0006465">
    <property type="term" value="P:signal peptide processing"/>
    <property type="evidence" value="ECO:0007669"/>
    <property type="project" value="InterPro"/>
</dbReference>
<dbReference type="PANTHER" id="PTHR43390:SF1">
    <property type="entry name" value="CHLOROPLAST PROCESSING PEPTIDASE"/>
    <property type="match status" value="1"/>
</dbReference>
<evidence type="ECO:0000259" key="8">
    <source>
        <dbReference type="Pfam" id="PF10502"/>
    </source>
</evidence>
<dbReference type="InterPro" id="IPR019757">
    <property type="entry name" value="Pept_S26A_signal_pept_1_Lys-AS"/>
</dbReference>
<reference evidence="9 10" key="1">
    <citation type="submission" date="2016-10" db="EMBL/GenBank/DDBJ databases">
        <authorList>
            <person name="de Groot N.N."/>
        </authorList>
    </citation>
    <scope>NUCLEOTIDE SEQUENCE [LARGE SCALE GENOMIC DNA]</scope>
    <source>
        <strain evidence="9 10">AB35.6</strain>
    </source>
</reference>
<feature type="transmembrane region" description="Helical" evidence="7">
    <location>
        <begin position="23"/>
        <end position="41"/>
    </location>
</feature>
<dbReference type="EMBL" id="FNSD01000001">
    <property type="protein sequence ID" value="SEC11138.1"/>
    <property type="molecule type" value="Genomic_DNA"/>
</dbReference>
<evidence type="ECO:0000256" key="3">
    <source>
        <dbReference type="ARBA" id="ARBA00013208"/>
    </source>
</evidence>
<keyword evidence="7" id="KW-0472">Membrane</keyword>
<dbReference type="PROSITE" id="PS00760">
    <property type="entry name" value="SPASE_I_2"/>
    <property type="match status" value="1"/>
</dbReference>
<evidence type="ECO:0000256" key="4">
    <source>
        <dbReference type="ARBA" id="ARBA00019232"/>
    </source>
</evidence>
<dbReference type="NCBIfam" id="TIGR02227">
    <property type="entry name" value="sigpep_I_bact"/>
    <property type="match status" value="1"/>
</dbReference>
<evidence type="ECO:0000256" key="5">
    <source>
        <dbReference type="ARBA" id="ARBA00022801"/>
    </source>
</evidence>
<name>A0A1H4PV92_9BACT</name>
<evidence type="ECO:0000256" key="6">
    <source>
        <dbReference type="PIRSR" id="PIRSR600223-1"/>
    </source>
</evidence>
<sequence>MEENTLVPATAAEERHETLPESLAGLAYVLVIGLFVMTFLFQNFAIPSGSMENTLLIGDHVVVDRITLAPRTAWMPLEHQRPVQRGDVIVFVKPNTEIPDMILVKRAIGLPGDRIHLEHGVLYRNGERVNEPQISMPDGSEGHEYETARDDFPRDLEGIAAAAANNNAAGWSLEIRNHVQNGELIVPPNSVFAMGDNRLQSLDSRFWGFVPMQNLIGRPMFVYWSFLTPSDQELKTGAGSTLAWIGHEATHFFSDTRWKRTFHRIQ</sequence>
<dbReference type="CDD" id="cd06530">
    <property type="entry name" value="S26_SPase_I"/>
    <property type="match status" value="1"/>
</dbReference>
<evidence type="ECO:0000256" key="7">
    <source>
        <dbReference type="RuleBase" id="RU362042"/>
    </source>
</evidence>
<dbReference type="Pfam" id="PF10502">
    <property type="entry name" value="Peptidase_S26"/>
    <property type="match status" value="1"/>
</dbReference>
<keyword evidence="7" id="KW-0812">Transmembrane</keyword>
<dbReference type="AlphaFoldDB" id="A0A1H4PV92"/>